<organism evidence="2 3">
    <name type="scientific">Seminavis robusta</name>
    <dbReference type="NCBI Taxonomy" id="568900"/>
    <lineage>
        <taxon>Eukaryota</taxon>
        <taxon>Sar</taxon>
        <taxon>Stramenopiles</taxon>
        <taxon>Ochrophyta</taxon>
        <taxon>Bacillariophyta</taxon>
        <taxon>Bacillariophyceae</taxon>
        <taxon>Bacillariophycidae</taxon>
        <taxon>Naviculales</taxon>
        <taxon>Naviculaceae</taxon>
        <taxon>Seminavis</taxon>
    </lineage>
</organism>
<evidence type="ECO:0000313" key="2">
    <source>
        <dbReference type="EMBL" id="CAB9501960.1"/>
    </source>
</evidence>
<feature type="region of interest" description="Disordered" evidence="1">
    <location>
        <begin position="171"/>
        <end position="212"/>
    </location>
</feature>
<accession>A0A9N8DHF9</accession>
<evidence type="ECO:0000256" key="1">
    <source>
        <dbReference type="SAM" id="MobiDB-lite"/>
    </source>
</evidence>
<evidence type="ECO:0000313" key="3">
    <source>
        <dbReference type="Proteomes" id="UP001153069"/>
    </source>
</evidence>
<dbReference type="EMBL" id="CAICTM010000122">
    <property type="protein sequence ID" value="CAB9501960.1"/>
    <property type="molecule type" value="Genomic_DNA"/>
</dbReference>
<proteinExistence type="predicted"/>
<sequence length="212" mass="23992">MSDHVEEEPPQQQEPLDQSTAAVTKRQVRFGPVPEIVVYDGSLTEVEKDLLWHDADELRDRARREIHLARKVWKSNRGVLATGNSSSSSSSDGYCIRGLEKRLRSGDAIRKKWYTFLQSFLALQQDLRKLESDVTNLIMVFVSTHSKADRAAAHQVALQDEALAFQIYNDESGEDGRRSSSKKLNLSNHGDQQPQQQQQQRSSVGCRRARSA</sequence>
<protein>
    <submittedName>
        <fullName evidence="2">Uncharacterized protein</fullName>
    </submittedName>
</protein>
<feature type="compositionally biased region" description="Polar residues" evidence="1">
    <location>
        <begin position="182"/>
        <end position="191"/>
    </location>
</feature>
<dbReference type="Proteomes" id="UP001153069">
    <property type="component" value="Unassembled WGS sequence"/>
</dbReference>
<keyword evidence="3" id="KW-1185">Reference proteome</keyword>
<reference evidence="2" key="1">
    <citation type="submission" date="2020-06" db="EMBL/GenBank/DDBJ databases">
        <authorList>
            <consortium name="Plant Systems Biology data submission"/>
        </authorList>
    </citation>
    <scope>NUCLEOTIDE SEQUENCE</scope>
    <source>
        <strain evidence="2">D6</strain>
    </source>
</reference>
<feature type="region of interest" description="Disordered" evidence="1">
    <location>
        <begin position="1"/>
        <end position="23"/>
    </location>
</feature>
<name>A0A9N8DHF9_9STRA</name>
<comment type="caution">
    <text evidence="2">The sequence shown here is derived from an EMBL/GenBank/DDBJ whole genome shotgun (WGS) entry which is preliminary data.</text>
</comment>
<dbReference type="AlphaFoldDB" id="A0A9N8DHF9"/>
<gene>
    <name evidence="2" type="ORF">SEMRO_123_G059540.1</name>
</gene>